<comment type="subcellular location">
    <subcellularLocation>
        <location evidence="1">Membrane</location>
        <topology evidence="1">Multi-pass membrane protein</topology>
    </subcellularLocation>
</comment>
<evidence type="ECO:0000256" key="5">
    <source>
        <dbReference type="SAM" id="Phobius"/>
    </source>
</evidence>
<feature type="domain" description="Major facilitator superfamily (MFS) profile" evidence="6">
    <location>
        <begin position="8"/>
        <end position="470"/>
    </location>
</feature>
<evidence type="ECO:0000259" key="6">
    <source>
        <dbReference type="PROSITE" id="PS50850"/>
    </source>
</evidence>
<evidence type="ECO:0000256" key="2">
    <source>
        <dbReference type="ARBA" id="ARBA00022692"/>
    </source>
</evidence>
<feature type="transmembrane region" description="Helical" evidence="5">
    <location>
        <begin position="80"/>
        <end position="98"/>
    </location>
</feature>
<organism evidence="7 8">
    <name type="scientific">Thermogymnomonas acidicola</name>
    <dbReference type="NCBI Taxonomy" id="399579"/>
    <lineage>
        <taxon>Archaea</taxon>
        <taxon>Methanobacteriati</taxon>
        <taxon>Thermoplasmatota</taxon>
        <taxon>Thermoplasmata</taxon>
        <taxon>Thermoplasmatales</taxon>
        <taxon>Thermogymnomonas</taxon>
    </lineage>
</organism>
<comment type="caution">
    <text evidence="7">The sequence shown here is derived from an EMBL/GenBank/DDBJ whole genome shotgun (WGS) entry which is preliminary data.</text>
</comment>
<dbReference type="AlphaFoldDB" id="A0AA37BS09"/>
<dbReference type="Pfam" id="PF07690">
    <property type="entry name" value="MFS_1"/>
    <property type="match status" value="1"/>
</dbReference>
<feature type="transmembrane region" description="Helical" evidence="5">
    <location>
        <begin position="172"/>
        <end position="190"/>
    </location>
</feature>
<proteinExistence type="predicted"/>
<feature type="transmembrane region" description="Helical" evidence="5">
    <location>
        <begin position="46"/>
        <end position="68"/>
    </location>
</feature>
<evidence type="ECO:0000256" key="4">
    <source>
        <dbReference type="ARBA" id="ARBA00023136"/>
    </source>
</evidence>
<dbReference type="InterPro" id="IPR036259">
    <property type="entry name" value="MFS_trans_sf"/>
</dbReference>
<dbReference type="GO" id="GO:0005886">
    <property type="term" value="C:plasma membrane"/>
    <property type="evidence" value="ECO:0007669"/>
    <property type="project" value="TreeGrafter"/>
</dbReference>
<feature type="transmembrane region" description="Helical" evidence="5">
    <location>
        <begin position="12"/>
        <end position="34"/>
    </location>
</feature>
<feature type="transmembrane region" description="Helical" evidence="5">
    <location>
        <begin position="519"/>
        <end position="541"/>
    </location>
</feature>
<feature type="transmembrane region" description="Helical" evidence="5">
    <location>
        <begin position="210"/>
        <end position="228"/>
    </location>
</feature>
<feature type="transmembrane region" description="Helical" evidence="5">
    <location>
        <begin position="423"/>
        <end position="442"/>
    </location>
</feature>
<feature type="transmembrane region" description="Helical" evidence="5">
    <location>
        <begin position="320"/>
        <end position="339"/>
    </location>
</feature>
<keyword evidence="2 5" id="KW-0812">Transmembrane</keyword>
<keyword evidence="8" id="KW-1185">Reference proteome</keyword>
<name>A0AA37BS09_9ARCH</name>
<evidence type="ECO:0000313" key="7">
    <source>
        <dbReference type="EMBL" id="GGM75975.1"/>
    </source>
</evidence>
<gene>
    <name evidence="7" type="ORF">GCM10007108_12400</name>
</gene>
<dbReference type="Gene3D" id="1.20.1250.20">
    <property type="entry name" value="MFS general substrate transporter like domains"/>
    <property type="match status" value="2"/>
</dbReference>
<feature type="transmembrane region" description="Helical" evidence="5">
    <location>
        <begin position="280"/>
        <end position="308"/>
    </location>
</feature>
<reference evidence="7" key="1">
    <citation type="journal article" date="2014" name="Int. J. Syst. Evol. Microbiol.">
        <title>Complete genome sequence of Corynebacterium casei LMG S-19264T (=DSM 44701T), isolated from a smear-ripened cheese.</title>
        <authorList>
            <consortium name="US DOE Joint Genome Institute (JGI-PGF)"/>
            <person name="Walter F."/>
            <person name="Albersmeier A."/>
            <person name="Kalinowski J."/>
            <person name="Ruckert C."/>
        </authorList>
    </citation>
    <scope>NUCLEOTIDE SEQUENCE</scope>
    <source>
        <strain evidence="7">JCM 13583</strain>
    </source>
</reference>
<dbReference type="PROSITE" id="PS50850">
    <property type="entry name" value="MFS"/>
    <property type="match status" value="1"/>
</dbReference>
<evidence type="ECO:0000313" key="8">
    <source>
        <dbReference type="Proteomes" id="UP000632195"/>
    </source>
</evidence>
<keyword evidence="4 5" id="KW-0472">Membrane</keyword>
<dbReference type="PANTHER" id="PTHR23501">
    <property type="entry name" value="MAJOR FACILITATOR SUPERFAMILY"/>
    <property type="match status" value="1"/>
</dbReference>
<dbReference type="Proteomes" id="UP000632195">
    <property type="component" value="Unassembled WGS sequence"/>
</dbReference>
<reference evidence="7" key="2">
    <citation type="submission" date="2022-09" db="EMBL/GenBank/DDBJ databases">
        <authorList>
            <person name="Sun Q."/>
            <person name="Ohkuma M."/>
        </authorList>
    </citation>
    <scope>NUCLEOTIDE SEQUENCE</scope>
    <source>
        <strain evidence="7">JCM 13583</strain>
    </source>
</reference>
<keyword evidence="3 5" id="KW-1133">Transmembrane helix</keyword>
<sequence length="570" mass="60988">MVQYKWIALSNTTISILMAFINQTILIISLPAIFRGIDLNPFAPGSFVYLLWIIMGYNIVTATLLVTFGRLSDIFGRTRLYNMGFLIFTIGSILLFLTPGKGTTGALELILFRLVQAVGGAFLMANSAAILTDAFPPTERGKALGLNQVAGLSGSFIGLLLGGILATINWRFVFLVSVPVGILGTVWSYLKLKDVGRRDTQQKIDYVGNMMFAAGLTSILVGATYGLMPYGKSTMGWGNPLVIAAIVVGAAVLVAFVFVEKRVRSPMFRMELFKIRPFTYGTLAGMLSSIGRGGLQFMLIILLQGIWLPLHGYAYSVTPFWAGVYMLPLTAGFLIMGPLSGALSDKYGARFLATFGMVVAGVAFIILALLPYNFVYIYFALVLLVFGLGSGMFASPNSASIMNSVPPETRGAASGMRTTMQNAGMTASLAIFFSIVILDLSYSLPHAFASTLTAAGASSLVPYFSNIPPTSALFSAFLGYNPVGTILSSLPSSATSGLSASVISTLESNTWFPHVIAPAFMKALHITFYFGMALSFIAAVASAMRGKKYVHDLDGSLQVQRGDSSAPRGK</sequence>
<dbReference type="EMBL" id="BMNY01000002">
    <property type="protein sequence ID" value="GGM75975.1"/>
    <property type="molecule type" value="Genomic_DNA"/>
</dbReference>
<evidence type="ECO:0000256" key="3">
    <source>
        <dbReference type="ARBA" id="ARBA00022989"/>
    </source>
</evidence>
<dbReference type="RefSeq" id="WP_188681370.1">
    <property type="nucleotide sequence ID" value="NZ_BMNY01000002.1"/>
</dbReference>
<dbReference type="GO" id="GO:0022857">
    <property type="term" value="F:transmembrane transporter activity"/>
    <property type="evidence" value="ECO:0007669"/>
    <property type="project" value="InterPro"/>
</dbReference>
<accession>A0AA37BS09</accession>
<feature type="transmembrane region" description="Helical" evidence="5">
    <location>
        <begin position="376"/>
        <end position="394"/>
    </location>
</feature>
<dbReference type="SUPFAM" id="SSF103473">
    <property type="entry name" value="MFS general substrate transporter"/>
    <property type="match status" value="2"/>
</dbReference>
<protein>
    <submittedName>
        <fullName evidence="7">MFS transporter</fullName>
    </submittedName>
</protein>
<evidence type="ECO:0000256" key="1">
    <source>
        <dbReference type="ARBA" id="ARBA00004141"/>
    </source>
</evidence>
<feature type="transmembrane region" description="Helical" evidence="5">
    <location>
        <begin position="240"/>
        <end position="259"/>
    </location>
</feature>
<feature type="transmembrane region" description="Helical" evidence="5">
    <location>
        <begin position="110"/>
        <end position="132"/>
    </location>
</feature>
<dbReference type="PANTHER" id="PTHR23501:SF5">
    <property type="entry name" value="TRANSPORT PROTEIN"/>
    <property type="match status" value="1"/>
</dbReference>
<feature type="transmembrane region" description="Helical" evidence="5">
    <location>
        <begin position="351"/>
        <end position="370"/>
    </location>
</feature>
<dbReference type="InterPro" id="IPR011701">
    <property type="entry name" value="MFS"/>
</dbReference>
<dbReference type="InterPro" id="IPR020846">
    <property type="entry name" value="MFS_dom"/>
</dbReference>
<feature type="transmembrane region" description="Helical" evidence="5">
    <location>
        <begin position="144"/>
        <end position="166"/>
    </location>
</feature>
<dbReference type="CDD" id="cd17321">
    <property type="entry name" value="MFS_MMR_MDR_like"/>
    <property type="match status" value="1"/>
</dbReference>